<evidence type="ECO:0000256" key="3">
    <source>
        <dbReference type="ARBA" id="ARBA00006991"/>
    </source>
</evidence>
<keyword evidence="5" id="KW-0597">Phosphoprotein</keyword>
<feature type="compositionally biased region" description="Low complexity" evidence="17">
    <location>
        <begin position="345"/>
        <end position="364"/>
    </location>
</feature>
<feature type="compositionally biased region" description="Polar residues" evidence="17">
    <location>
        <begin position="194"/>
        <end position="213"/>
    </location>
</feature>
<dbReference type="Ensembl" id="ENSLCAT00010010129.1">
    <property type="protein sequence ID" value="ENSLCAP00010009903.1"/>
    <property type="gene ID" value="ENSLCAG00010004748.1"/>
</dbReference>
<dbReference type="Pfam" id="PF16622">
    <property type="entry name" value="zf-C2H2_11"/>
    <property type="match status" value="1"/>
</dbReference>
<feature type="region of interest" description="Disordered" evidence="17">
    <location>
        <begin position="1122"/>
        <end position="1167"/>
    </location>
</feature>
<dbReference type="GO" id="GO:0005634">
    <property type="term" value="C:nucleus"/>
    <property type="evidence" value="ECO:0007669"/>
    <property type="project" value="UniProtKB-SubCell"/>
</dbReference>
<evidence type="ECO:0000313" key="20">
    <source>
        <dbReference type="Proteomes" id="UP000314980"/>
    </source>
</evidence>
<evidence type="ECO:0000313" key="19">
    <source>
        <dbReference type="Ensembl" id="ENSLCAP00010009903.1"/>
    </source>
</evidence>
<feature type="compositionally biased region" description="Basic and acidic residues" evidence="17">
    <location>
        <begin position="49"/>
        <end position="58"/>
    </location>
</feature>
<evidence type="ECO:0000256" key="6">
    <source>
        <dbReference type="ARBA" id="ARBA00022723"/>
    </source>
</evidence>
<feature type="compositionally biased region" description="Polar residues" evidence="17">
    <location>
        <begin position="1158"/>
        <end position="1167"/>
    </location>
</feature>
<reference evidence="20" key="1">
    <citation type="submission" date="2015-09" db="EMBL/GenBank/DDBJ databases">
        <authorList>
            <person name="Sai Rama Sridatta P."/>
        </authorList>
    </citation>
    <scope>NUCLEOTIDE SEQUENCE [LARGE SCALE GENOMIC DNA]</scope>
</reference>
<dbReference type="PANTHER" id="PTHR47222:SF3">
    <property type="entry name" value="ZINC FINGER PROTEIN 532"/>
    <property type="match status" value="1"/>
</dbReference>
<dbReference type="FunFam" id="3.30.160.60:FF:003507">
    <property type="entry name" value="Zinc finger protein 226-like Protein"/>
    <property type="match status" value="1"/>
</dbReference>
<keyword evidence="6" id="KW-0479">Metal-binding</keyword>
<evidence type="ECO:0000256" key="13">
    <source>
        <dbReference type="ARBA" id="ARBA00023125"/>
    </source>
</evidence>
<keyword evidence="11" id="KW-0007">Acetylation</keyword>
<dbReference type="InterPro" id="IPR057356">
    <property type="entry name" value="Znf-C2H2_ZNF592"/>
</dbReference>
<feature type="compositionally biased region" description="Basic and acidic residues" evidence="17">
    <location>
        <begin position="1246"/>
        <end position="1258"/>
    </location>
</feature>
<feature type="region of interest" description="Disordered" evidence="17">
    <location>
        <begin position="304"/>
        <end position="370"/>
    </location>
</feature>
<feature type="region of interest" description="Disordered" evidence="17">
    <location>
        <begin position="1241"/>
        <end position="1267"/>
    </location>
</feature>
<dbReference type="FunFam" id="3.30.160.60:FF:000145">
    <property type="entry name" value="Zinc finger protein 574"/>
    <property type="match status" value="1"/>
</dbReference>
<feature type="compositionally biased region" description="Polar residues" evidence="17">
    <location>
        <begin position="700"/>
        <end position="714"/>
    </location>
</feature>
<feature type="domain" description="C2H2-type" evidence="18">
    <location>
        <begin position="750"/>
        <end position="780"/>
    </location>
</feature>
<feature type="domain" description="C2H2-type" evidence="18">
    <location>
        <begin position="1209"/>
        <end position="1237"/>
    </location>
</feature>
<evidence type="ECO:0000256" key="5">
    <source>
        <dbReference type="ARBA" id="ARBA00022553"/>
    </source>
</evidence>
<evidence type="ECO:0000256" key="14">
    <source>
        <dbReference type="ARBA" id="ARBA00023163"/>
    </source>
</evidence>
<dbReference type="InterPro" id="IPR036236">
    <property type="entry name" value="Znf_C2H2_sf"/>
</dbReference>
<proteinExistence type="inferred from homology"/>
<feature type="compositionally biased region" description="Polar residues" evidence="17">
    <location>
        <begin position="1017"/>
        <end position="1031"/>
    </location>
</feature>
<gene>
    <name evidence="19" type="primary">ZNF532</name>
</gene>
<comment type="function">
    <text evidence="1">May be involved in transcriptional regulation.</text>
</comment>
<feature type="domain" description="C2H2-type" evidence="18">
    <location>
        <begin position="779"/>
        <end position="806"/>
    </location>
</feature>
<dbReference type="InParanoid" id="A0A4W6C8L1"/>
<dbReference type="PANTHER" id="PTHR47222">
    <property type="entry name" value="ZINC FINGER PROTEIN 532-RELATED"/>
    <property type="match status" value="1"/>
</dbReference>
<accession>A0A4W6C8L1</accession>
<dbReference type="PROSITE" id="PS00028">
    <property type="entry name" value="ZINC_FINGER_C2H2_1"/>
    <property type="match status" value="9"/>
</dbReference>
<sequence>MSLIISSCSQGDLLIRSKTMGDMKTPDFDDLLAAFDIPDMVDPKAAIESGHHDDHDGQLKQPSGGVTTNEDEANNPSTVHDVGVSVIVKNIRSTDTGEHGGIISEKDGHFHSHPQAPPAGTCNGLHNGFLPSIPPGTHYTKNGWKAPREEGPPVNNQTSTFNQFSPISSAEEFDDDDKIEVDDPLDKQVGQAFFRSTTTREGQNSKSPLSVDSGSKPRANREQKPDQNNNNNNNGTLAVFKSNDFPQSSLAKEELKETVLKSQGLECKEAGESSGLVNAPNIPPVKAKSSAKLSSCIAAIAALSAKKASKPTKSNENPRTPDKSHEHESALEFAKRLLTRPPDSPSSVTSDGSSKGSPASSTDTTPVIPKVRIKTIKTSSGQIKRTVTRVLPEFDAEGLKKGENSPSVMATTGAILSSPTRPSLPTTVVATTGGPSIEITKQMTIKPVATAFLPVSAVKTAGSQVINLKLANNTTVKATVIPAASVQSASSAILKAANAIQQQTVMVPASSLANAKLVPKTVHLSNLNLLPQTVSSAACDLQQALSSSKQSQQQSQVKQHTILAGQASKKVSRVQVFTSSQSSVVDAFNKVLSSINPVPVYIPNLSPPTSACISLPSRGYKCLECGDSFALEKSLTQHYERRSVRIEVTCNHCAKNLVFYNKCSVVMQCSHLILKPIPADQMITTSSSSGPPNMSSTTSISQAQAPTSQVPGKSAVSGSQTAVISAPCSAPLVAAMPLEDDASKLCRHSLKCLECNEMFQNDSSLAMHYQQALESSGQKTCTICQMLLPNQCSFLSHQRIHQHKSPYICPECGASCRSVHFQSHVTKNCLHYTRRVGYRCIHCSVIFADVATLKSHIQSTHCEVFYKCPLCPMAFKSAPGTHSHAYTQHPGVKAGEPKMIYKCSMCDTVFTLQSLLYTHFDQHVVNHKVSVFKCPDCSMHYAQKQLMLDHIKTIHGTLKTIEGPPNLGINLPLSTKPTNSNSTNSNSPSNNNNKDGGNVNSQDKGEKKPSPSPLKKANSNCSSDLKKPTSSGYTCGECNTLFSSREIFVAHMRREHGKILKKHPCRQCDKSFSSSHSLCRHNRLKHKGLRKVYTCPHCPALSQPFTKRVLLDQHIQLMHGVKDTEGKTVNSDHMEALPEKETTRSPKRKPEEDEGSPGLNSRGSDSQPLKRLKVNILKVHKCAVCGFTTEDITAFHKHIPQHKSDGSSYQCQECGLCYTSHRSLARHLFIVHRLKEPQGLARYNGRGKDDDESQRENQLDVTDENNDGTPNTKCKVCGKMFETEGQLNTHMRTHGMAFIKSKRLSTAEK</sequence>
<feature type="domain" description="C2H2-type" evidence="18">
    <location>
        <begin position="901"/>
        <end position="928"/>
    </location>
</feature>
<keyword evidence="15" id="KW-0539">Nucleus</keyword>
<feature type="compositionally biased region" description="Basic and acidic residues" evidence="17">
    <location>
        <begin position="319"/>
        <end position="335"/>
    </location>
</feature>
<evidence type="ECO:0000256" key="15">
    <source>
        <dbReference type="ARBA" id="ARBA00023242"/>
    </source>
</evidence>
<feature type="compositionally biased region" description="Low complexity" evidence="17">
    <location>
        <begin position="974"/>
        <end position="994"/>
    </location>
</feature>
<evidence type="ECO:0000256" key="2">
    <source>
        <dbReference type="ARBA" id="ARBA00004123"/>
    </source>
</evidence>
<dbReference type="GO" id="GO:0008270">
    <property type="term" value="F:zinc ion binding"/>
    <property type="evidence" value="ECO:0007669"/>
    <property type="project" value="UniProtKB-KW"/>
</dbReference>
<feature type="domain" description="C2H2-type" evidence="18">
    <location>
        <begin position="932"/>
        <end position="960"/>
    </location>
</feature>
<dbReference type="SUPFAM" id="SSF57667">
    <property type="entry name" value="beta-beta-alpha zinc fingers"/>
    <property type="match status" value="4"/>
</dbReference>
<feature type="compositionally biased region" description="Low complexity" evidence="17">
    <location>
        <begin position="684"/>
        <end position="699"/>
    </location>
</feature>
<feature type="region of interest" description="Disordered" evidence="17">
    <location>
        <begin position="194"/>
        <end position="241"/>
    </location>
</feature>
<comment type="similarity">
    <text evidence="3">Belongs to the krueppel C2H2-type zinc-finger protein family.</text>
</comment>
<keyword evidence="13" id="KW-0238">DNA-binding</keyword>
<dbReference type="InterPro" id="IPR013087">
    <property type="entry name" value="Znf_C2H2_type"/>
</dbReference>
<feature type="domain" description="C2H2-type" evidence="18">
    <location>
        <begin position="866"/>
        <end position="894"/>
    </location>
</feature>
<evidence type="ECO:0000256" key="16">
    <source>
        <dbReference type="PROSITE-ProRule" id="PRU00042"/>
    </source>
</evidence>
<evidence type="ECO:0000256" key="10">
    <source>
        <dbReference type="ARBA" id="ARBA00022843"/>
    </source>
</evidence>
<reference evidence="19" key="3">
    <citation type="submission" date="2025-09" db="UniProtKB">
        <authorList>
            <consortium name="Ensembl"/>
        </authorList>
    </citation>
    <scope>IDENTIFICATION</scope>
</reference>
<dbReference type="InterPro" id="IPR045914">
    <property type="entry name" value="Zn532-like"/>
</dbReference>
<keyword evidence="8 16" id="KW-0863">Zinc-finger</keyword>
<dbReference type="Proteomes" id="UP000314980">
    <property type="component" value="Unassembled WGS sequence"/>
</dbReference>
<feature type="region of interest" description="Disordered" evidence="17">
    <location>
        <begin position="136"/>
        <end position="162"/>
    </location>
</feature>
<reference evidence="19" key="2">
    <citation type="submission" date="2025-08" db="UniProtKB">
        <authorList>
            <consortium name="Ensembl"/>
        </authorList>
    </citation>
    <scope>IDENTIFICATION</scope>
</reference>
<dbReference type="InterPro" id="IPR041697">
    <property type="entry name" value="Znf-C2H2_11"/>
</dbReference>
<evidence type="ECO:0000256" key="12">
    <source>
        <dbReference type="ARBA" id="ARBA00023015"/>
    </source>
</evidence>
<evidence type="ECO:0000256" key="11">
    <source>
        <dbReference type="ARBA" id="ARBA00022990"/>
    </source>
</evidence>
<dbReference type="Gene3D" id="3.30.160.60">
    <property type="entry name" value="Classic Zinc Finger"/>
    <property type="match status" value="6"/>
</dbReference>
<feature type="region of interest" description="Disordered" evidence="17">
    <location>
        <begin position="683"/>
        <end position="714"/>
    </location>
</feature>
<feature type="region of interest" description="Disordered" evidence="17">
    <location>
        <begin position="46"/>
        <end position="84"/>
    </location>
</feature>
<dbReference type="SMART" id="SM00355">
    <property type="entry name" value="ZnF_C2H2"/>
    <property type="match status" value="14"/>
</dbReference>
<protein>
    <submittedName>
        <fullName evidence="19">Zinc finger protein 532</fullName>
    </submittedName>
</protein>
<keyword evidence="20" id="KW-1185">Reference proteome</keyword>
<evidence type="ECO:0000256" key="7">
    <source>
        <dbReference type="ARBA" id="ARBA00022737"/>
    </source>
</evidence>
<feature type="compositionally biased region" description="Polar residues" evidence="17">
    <location>
        <begin position="60"/>
        <end position="78"/>
    </location>
</feature>
<keyword evidence="7" id="KW-0677">Repeat</keyword>
<dbReference type="PROSITE" id="PS50157">
    <property type="entry name" value="ZINC_FINGER_C2H2_2"/>
    <property type="match status" value="11"/>
</dbReference>
<feature type="domain" description="C2H2-type" evidence="18">
    <location>
        <begin position="1272"/>
        <end position="1294"/>
    </location>
</feature>
<name>A0A4W6C8L1_LATCA</name>
<comment type="subcellular location">
    <subcellularLocation>
        <location evidence="2">Nucleus</location>
    </subcellularLocation>
</comment>
<keyword evidence="12" id="KW-0805">Transcription regulation</keyword>
<evidence type="ECO:0000256" key="8">
    <source>
        <dbReference type="ARBA" id="ARBA00022771"/>
    </source>
</evidence>
<feature type="region of interest" description="Disordered" evidence="17">
    <location>
        <begin position="965"/>
        <end position="1031"/>
    </location>
</feature>
<dbReference type="STRING" id="8187.ENSLCAP00010009903"/>
<dbReference type="Pfam" id="PF00096">
    <property type="entry name" value="zf-C2H2"/>
    <property type="match status" value="1"/>
</dbReference>
<organism evidence="19 20">
    <name type="scientific">Lates calcarifer</name>
    <name type="common">Barramundi</name>
    <name type="synonym">Holocentrus calcarifer</name>
    <dbReference type="NCBI Taxonomy" id="8187"/>
    <lineage>
        <taxon>Eukaryota</taxon>
        <taxon>Metazoa</taxon>
        <taxon>Chordata</taxon>
        <taxon>Craniata</taxon>
        <taxon>Vertebrata</taxon>
        <taxon>Euteleostomi</taxon>
        <taxon>Actinopterygii</taxon>
        <taxon>Neopterygii</taxon>
        <taxon>Teleostei</taxon>
        <taxon>Neoteleostei</taxon>
        <taxon>Acanthomorphata</taxon>
        <taxon>Carangaria</taxon>
        <taxon>Carangaria incertae sedis</taxon>
        <taxon>Centropomidae</taxon>
        <taxon>Lates</taxon>
    </lineage>
</organism>
<keyword evidence="4" id="KW-1017">Isopeptide bond</keyword>
<dbReference type="Pfam" id="PF25412">
    <property type="entry name" value="zf-C2H2_ZNF592"/>
    <property type="match status" value="1"/>
</dbReference>
<keyword evidence="14" id="KW-0804">Transcription</keyword>
<evidence type="ECO:0000256" key="1">
    <source>
        <dbReference type="ARBA" id="ARBA00003767"/>
    </source>
</evidence>
<dbReference type="FunFam" id="3.30.160.60:FF:001446">
    <property type="entry name" value="Zinc finger protein 532"/>
    <property type="match status" value="1"/>
</dbReference>
<dbReference type="GO" id="GO:0003677">
    <property type="term" value="F:DNA binding"/>
    <property type="evidence" value="ECO:0007669"/>
    <property type="project" value="UniProtKB-KW"/>
</dbReference>
<feature type="domain" description="C2H2-type" evidence="18">
    <location>
        <begin position="620"/>
        <end position="638"/>
    </location>
</feature>
<feature type="domain" description="C2H2-type" evidence="18">
    <location>
        <begin position="1063"/>
        <end position="1091"/>
    </location>
</feature>
<evidence type="ECO:0000256" key="4">
    <source>
        <dbReference type="ARBA" id="ARBA00022499"/>
    </source>
</evidence>
<keyword evidence="9" id="KW-0862">Zinc</keyword>
<feature type="compositionally biased region" description="Basic and acidic residues" evidence="17">
    <location>
        <begin position="1122"/>
        <end position="1151"/>
    </location>
</feature>
<keyword evidence="10" id="KW-0832">Ubl conjugation</keyword>
<dbReference type="GeneTree" id="ENSGT00940000154437"/>
<feature type="domain" description="C2H2-type" evidence="18">
    <location>
        <begin position="838"/>
        <end position="861"/>
    </location>
</feature>
<evidence type="ECO:0000259" key="18">
    <source>
        <dbReference type="PROSITE" id="PS50157"/>
    </source>
</evidence>
<evidence type="ECO:0000256" key="9">
    <source>
        <dbReference type="ARBA" id="ARBA00022833"/>
    </source>
</evidence>
<evidence type="ECO:0000256" key="17">
    <source>
        <dbReference type="SAM" id="MobiDB-lite"/>
    </source>
</evidence>
<feature type="domain" description="C2H2-type" evidence="18">
    <location>
        <begin position="1033"/>
        <end position="1056"/>
    </location>
</feature>